<dbReference type="AlphaFoldDB" id="A0A9X4SEP3"/>
<evidence type="ECO:0000256" key="1">
    <source>
        <dbReference type="SAM" id="Phobius"/>
    </source>
</evidence>
<keyword evidence="1" id="KW-0472">Membrane</keyword>
<keyword evidence="3" id="KW-1185">Reference proteome</keyword>
<gene>
    <name evidence="2" type="ORF">H010_08436</name>
</gene>
<sequence length="196" mass="21306">MVATVCDTIITMHRLTKLFLGAVVGGSLVLAWGYWHALGHASLHLQVNDHALKSANVLYDSPHHVRLTLRDRAGGVLAMAQSVEPQGYILAVHPDASIGNCERRGDPGAAVQTPQADYAACYRRYSAWSANWAPRVHSADVVVGACSLRGVPVEVRRSNSEWLLWWVPLPHVGGVPRQYFAFSVAIDSGTCTSVVR</sequence>
<dbReference type="Proteomes" id="UP001152876">
    <property type="component" value="Unassembled WGS sequence"/>
</dbReference>
<accession>A0A9X4SEP3</accession>
<reference evidence="2" key="1">
    <citation type="submission" date="2013-01" db="EMBL/GenBank/DDBJ databases">
        <title>Genome draft of Hydrogenophaga taeniospiralis 2K1.</title>
        <authorList>
            <person name="Gomila M."/>
            <person name="Lalucat J."/>
        </authorList>
    </citation>
    <scope>NUCLEOTIDE SEQUENCE</scope>
    <source>
        <strain evidence="2">CCUG 15921</strain>
    </source>
</reference>
<feature type="transmembrane region" description="Helical" evidence="1">
    <location>
        <begin position="18"/>
        <end position="35"/>
    </location>
</feature>
<dbReference type="RefSeq" id="WP_068167526.1">
    <property type="nucleotide sequence ID" value="NZ_AOGK01000006.1"/>
</dbReference>
<dbReference type="EMBL" id="AOGK01000006">
    <property type="protein sequence ID" value="MDG5975271.1"/>
    <property type="molecule type" value="Genomic_DNA"/>
</dbReference>
<protein>
    <submittedName>
        <fullName evidence="2">Uncharacterized protein</fullName>
    </submittedName>
</protein>
<keyword evidence="1" id="KW-1133">Transmembrane helix</keyword>
<name>A0A9X4SEP3_9BURK</name>
<proteinExistence type="predicted"/>
<evidence type="ECO:0000313" key="3">
    <source>
        <dbReference type="Proteomes" id="UP001152876"/>
    </source>
</evidence>
<evidence type="ECO:0000313" key="2">
    <source>
        <dbReference type="EMBL" id="MDG5975271.1"/>
    </source>
</evidence>
<comment type="caution">
    <text evidence="2">The sequence shown here is derived from an EMBL/GenBank/DDBJ whole genome shotgun (WGS) entry which is preliminary data.</text>
</comment>
<keyword evidence="1" id="KW-0812">Transmembrane</keyword>
<organism evidence="2 3">
    <name type="scientific">Hydrogenophaga taeniospiralis CCUG 15921</name>
    <dbReference type="NCBI Taxonomy" id="1281780"/>
    <lineage>
        <taxon>Bacteria</taxon>
        <taxon>Pseudomonadati</taxon>
        <taxon>Pseudomonadota</taxon>
        <taxon>Betaproteobacteria</taxon>
        <taxon>Burkholderiales</taxon>
        <taxon>Comamonadaceae</taxon>
        <taxon>Hydrogenophaga</taxon>
    </lineage>
</organism>